<gene>
    <name evidence="1" type="ORF">HGG76_27155</name>
</gene>
<sequence>MSAILNAPKPPFKIDGKEPKLGNVALGDRSNVCDGHEIAELGQGKLRGCEFGTDTDRLQIALDAKGAVVQVERKLYVNYRRMDWQKFVTSAQAYGSAPIFNLKHWIVGYGDNIEVTGAENKPSVTWKNSGRGLLFHGIPCPQSSCDVEDTNVQVTITLRDSDWFNLAVAGETIPDERESVAKFGNVNSRTSHLWK</sequence>
<evidence type="ECO:0000313" key="2">
    <source>
        <dbReference type="Proteomes" id="UP000558475"/>
    </source>
</evidence>
<dbReference type="Proteomes" id="UP000558475">
    <property type="component" value="Unassembled WGS sequence"/>
</dbReference>
<proteinExistence type="predicted"/>
<dbReference type="AlphaFoldDB" id="A0A7X6JDM0"/>
<comment type="caution">
    <text evidence="1">The sequence shown here is derived from an EMBL/GenBank/DDBJ whole genome shotgun (WGS) entry which is preliminary data.</text>
</comment>
<name>A0A7X6JDM0_9HYPH</name>
<organism evidence="1 2">
    <name type="scientific">Brucella tritici</name>
    <dbReference type="NCBI Taxonomy" id="94626"/>
    <lineage>
        <taxon>Bacteria</taxon>
        <taxon>Pseudomonadati</taxon>
        <taxon>Pseudomonadota</taxon>
        <taxon>Alphaproteobacteria</taxon>
        <taxon>Hyphomicrobiales</taxon>
        <taxon>Brucellaceae</taxon>
        <taxon>Brucella/Ochrobactrum group</taxon>
        <taxon>Brucella</taxon>
    </lineage>
</organism>
<dbReference type="EMBL" id="JAAXZB010000005">
    <property type="protein sequence ID" value="NKW11281.1"/>
    <property type="molecule type" value="Genomic_DNA"/>
</dbReference>
<evidence type="ECO:0000313" key="1">
    <source>
        <dbReference type="EMBL" id="NKW11281.1"/>
    </source>
</evidence>
<protein>
    <submittedName>
        <fullName evidence="1">Uncharacterized protein</fullName>
    </submittedName>
</protein>
<accession>A0A7X6JDM0</accession>
<reference evidence="1 2" key="1">
    <citation type="submission" date="2020-04" db="EMBL/GenBank/DDBJ databases">
        <title>Whole genome sequencing of clinical and environmental type strains of Ochrobactrum.</title>
        <authorList>
            <person name="Dharne M."/>
        </authorList>
    </citation>
    <scope>NUCLEOTIDE SEQUENCE [LARGE SCALE GENOMIC DNA]</scope>
    <source>
        <strain evidence="1 2">DSM 13340</strain>
    </source>
</reference>